<evidence type="ECO:0000313" key="1">
    <source>
        <dbReference type="EMBL" id="GAB20839.1"/>
    </source>
</evidence>
<comment type="caution">
    <text evidence="1">The sequence shown here is derived from an EMBL/GenBank/DDBJ whole genome shotgun (WGS) entry which is preliminary data.</text>
</comment>
<dbReference type="eggNOG" id="COG4320">
    <property type="taxonomic scope" value="Bacteria"/>
</dbReference>
<name>H0R6Y8_9ACTN</name>
<reference evidence="1 2" key="1">
    <citation type="submission" date="2011-12" db="EMBL/GenBank/DDBJ databases">
        <title>Whole genome shotgun sequence of Gordonia effusa NBRC 100432.</title>
        <authorList>
            <person name="Yoshida I."/>
            <person name="Takarada H."/>
            <person name="Hosoyama A."/>
            <person name="Tsuchikane K."/>
            <person name="Katsumata H."/>
            <person name="Yamazaki S."/>
            <person name="Fujita N."/>
        </authorList>
    </citation>
    <scope>NUCLEOTIDE SEQUENCE [LARGE SCALE GENOMIC DNA]</scope>
    <source>
        <strain evidence="1 2">NBRC 100432</strain>
    </source>
</reference>
<dbReference type="EMBL" id="BAEH01000132">
    <property type="protein sequence ID" value="GAB20839.1"/>
    <property type="molecule type" value="Genomic_DNA"/>
</dbReference>
<organism evidence="1 2">
    <name type="scientific">Gordonia effusa NBRC 100432</name>
    <dbReference type="NCBI Taxonomy" id="1077974"/>
    <lineage>
        <taxon>Bacteria</taxon>
        <taxon>Bacillati</taxon>
        <taxon>Actinomycetota</taxon>
        <taxon>Actinomycetes</taxon>
        <taxon>Mycobacteriales</taxon>
        <taxon>Gordoniaceae</taxon>
        <taxon>Gordonia</taxon>
    </lineage>
</organism>
<evidence type="ECO:0000313" key="2">
    <source>
        <dbReference type="Proteomes" id="UP000035034"/>
    </source>
</evidence>
<dbReference type="AlphaFoldDB" id="H0R6Y8"/>
<gene>
    <name evidence="1" type="ORF">GOEFS_132_00700</name>
</gene>
<protein>
    <recommendedName>
        <fullName evidence="3">DUF2252 domain-containing protein</fullName>
    </recommendedName>
</protein>
<dbReference type="PANTHER" id="PTHR39441">
    <property type="entry name" value="DUF2252 DOMAIN-CONTAINING PROTEIN"/>
    <property type="match status" value="1"/>
</dbReference>
<dbReference type="InterPro" id="IPR018721">
    <property type="entry name" value="DUF2252"/>
</dbReference>
<dbReference type="OrthoDB" id="1491115at2"/>
<dbReference type="PANTHER" id="PTHR39441:SF1">
    <property type="entry name" value="DUF2252 DOMAIN-CONTAINING PROTEIN"/>
    <property type="match status" value="1"/>
</dbReference>
<sequence>MSLWQGDSAFPSRPNKIVAIDGAAQRKVVGRRALGQWDEKTRGHDALRTILAQNSIRDQNLLPLRHGRMAASPWTYYRGAAAVMAADLASAPNTGITVQLCGDAHVLNFGLWNTPERNLAFDLRDFDETLPGPFEWDVKRFLASLVILARSNGVADVAKAAVAAGFAGYRDWIATYATWPELDIWYDSVSTEQLVGYTTDDDDHRLDQIIEKRAAKRSNRGAFKKLTAVVDGGRRITEDPPYRTHALRDHHDELEAIVAAYQKSVPDHISSLWSRYDLVDAVQQVVGVGSVGMRVFLTLSEERRTSDPIFLQVKQAGPSVYEQFLGTSPYDNHGSRVIHGQRMIQSATDMFVGWTSIKGPDSGDLDALDFYVRQFRDGKVIPKGEMIASRLAQFATACGHVLARAHARSGDVKAINDYLGTSDKAAEALSAFAFAYAEQNDRDHAQLAKAISDGAVDAIEGWP</sequence>
<evidence type="ECO:0008006" key="3">
    <source>
        <dbReference type="Google" id="ProtNLM"/>
    </source>
</evidence>
<dbReference type="STRING" id="1077974.GOEFS_132_00700"/>
<dbReference type="RefSeq" id="WP_007320174.1">
    <property type="nucleotide sequence ID" value="NZ_BAEH01000132.1"/>
</dbReference>
<keyword evidence="2" id="KW-1185">Reference proteome</keyword>
<accession>H0R6Y8</accession>
<proteinExistence type="predicted"/>
<dbReference type="Proteomes" id="UP000035034">
    <property type="component" value="Unassembled WGS sequence"/>
</dbReference>
<dbReference type="Pfam" id="PF10009">
    <property type="entry name" value="DUF2252"/>
    <property type="match status" value="1"/>
</dbReference>